<feature type="transmembrane region" description="Helical" evidence="1">
    <location>
        <begin position="35"/>
        <end position="56"/>
    </location>
</feature>
<gene>
    <name evidence="2" type="ORF">BTO28_09845</name>
</gene>
<organism evidence="2 3">
    <name type="scientific">Domibacillus epiphyticus</name>
    <dbReference type="NCBI Taxonomy" id="1714355"/>
    <lineage>
        <taxon>Bacteria</taxon>
        <taxon>Bacillati</taxon>
        <taxon>Bacillota</taxon>
        <taxon>Bacilli</taxon>
        <taxon>Bacillales</taxon>
        <taxon>Bacillaceae</taxon>
        <taxon>Domibacillus</taxon>
    </lineage>
</organism>
<dbReference type="EMBL" id="MSFI01000014">
    <property type="protein sequence ID" value="OMP66904.1"/>
    <property type="molecule type" value="Genomic_DNA"/>
</dbReference>
<dbReference type="RefSeq" id="WP_076765784.1">
    <property type="nucleotide sequence ID" value="NZ_MSFI01000014.1"/>
</dbReference>
<evidence type="ECO:0008006" key="4">
    <source>
        <dbReference type="Google" id="ProtNLM"/>
    </source>
</evidence>
<dbReference type="OrthoDB" id="2886991at2"/>
<keyword evidence="1" id="KW-0472">Membrane</keyword>
<comment type="caution">
    <text evidence="2">The sequence shown here is derived from an EMBL/GenBank/DDBJ whole genome shotgun (WGS) entry which is preliminary data.</text>
</comment>
<dbReference type="STRING" id="1714355.BTO28_09845"/>
<dbReference type="PANTHER" id="PTHR38441:SF1">
    <property type="entry name" value="MEMBRANE PROTEIN"/>
    <property type="match status" value="1"/>
</dbReference>
<dbReference type="Proteomes" id="UP000188613">
    <property type="component" value="Unassembled WGS sequence"/>
</dbReference>
<protein>
    <recommendedName>
        <fullName evidence="4">DUF485 domain-containing protein</fullName>
    </recommendedName>
</protein>
<keyword evidence="1" id="KW-0812">Transmembrane</keyword>
<proteinExistence type="predicted"/>
<sequence>MEQKALNTLPPQQHDYEAIAASPEFKSLVKKKNKFLLPITVFFLLFYFTLPFLTSFSTVLNKPAIGDITWVWVFAFAQFIMTWSLCMIYVKKANEFDVESESILKLHNKNEGSDR</sequence>
<dbReference type="Pfam" id="PF04341">
    <property type="entry name" value="DUF485"/>
    <property type="match status" value="1"/>
</dbReference>
<dbReference type="PANTHER" id="PTHR38441">
    <property type="entry name" value="INTEGRAL MEMBRANE PROTEIN-RELATED"/>
    <property type="match status" value="1"/>
</dbReference>
<reference evidence="2 3" key="1">
    <citation type="submission" date="2016-12" db="EMBL/GenBank/DDBJ databases">
        <title>Domibacillus sp. SAB 38T whole genome sequencing.</title>
        <authorList>
            <person name="Verma A."/>
            <person name="Ojha A.K."/>
            <person name="Krishnamurthi S."/>
        </authorList>
    </citation>
    <scope>NUCLEOTIDE SEQUENCE [LARGE SCALE GENOMIC DNA]</scope>
    <source>
        <strain evidence="2 3">SAB 38</strain>
    </source>
</reference>
<accession>A0A1V2A7V9</accession>
<name>A0A1V2A7V9_9BACI</name>
<keyword evidence="1" id="KW-1133">Transmembrane helix</keyword>
<evidence type="ECO:0000256" key="1">
    <source>
        <dbReference type="SAM" id="Phobius"/>
    </source>
</evidence>
<feature type="transmembrane region" description="Helical" evidence="1">
    <location>
        <begin position="68"/>
        <end position="90"/>
    </location>
</feature>
<keyword evidence="3" id="KW-1185">Reference proteome</keyword>
<evidence type="ECO:0000313" key="3">
    <source>
        <dbReference type="Proteomes" id="UP000188613"/>
    </source>
</evidence>
<evidence type="ECO:0000313" key="2">
    <source>
        <dbReference type="EMBL" id="OMP66904.1"/>
    </source>
</evidence>
<dbReference type="AlphaFoldDB" id="A0A1V2A7V9"/>
<dbReference type="InterPro" id="IPR007436">
    <property type="entry name" value="DUF485"/>
</dbReference>